<name>A0ABY9BNC1_VITVI</name>
<sequence>MDVQKGCGSKQVTSTLRQRFKHTVKRLVKPAIIFKSPFVSQCVRLFPKISHQERLVTDYALAKDGEPNEILCDMHDTYNRGGQDASISIEERLSRATNWLMLSASARPSVINRGELAFYSAYYLAKYDVFDIGFITTDDFTNVDILEATYPAVAKRLYNDWINGPLVPIVTSLLGKGWRSGAVTTLGRGGSDLTATSIGRALGLQEIQEMAIEQLSLFGNRQKRHIVRLTAKVEHPKSVVLPVGLKWAHPIRGPETGYVLIATMKLDGVRSFERTVVLLLRSGTRHPQEGPFGVVINRALHKTIKHMKPINLELATTFAECSLHFGGPLEASMFLLKTGVLTCDPSIYPRALHVRYCNYIRTLRANLGRPPNALPDGEKASISSHFCWSSRQARDHLRQPAVFSNPLNCCSESSSELWASIALSTRGDCSLMAKAKVAESGDAAALLVINDKEDIYKMVCSENVTIVNITIPVVLIPKLGGVTLNKCIADGKKVSRLVTMKDF</sequence>
<dbReference type="InterPro" id="IPR003137">
    <property type="entry name" value="PA_domain"/>
</dbReference>
<evidence type="ECO:0000313" key="3">
    <source>
        <dbReference type="Proteomes" id="UP001227230"/>
    </source>
</evidence>
<feature type="domain" description="PA" evidence="1">
    <location>
        <begin position="416"/>
        <end position="479"/>
    </location>
</feature>
<dbReference type="Pfam" id="PF02225">
    <property type="entry name" value="PA"/>
    <property type="match status" value="1"/>
</dbReference>
<dbReference type="Proteomes" id="UP001227230">
    <property type="component" value="Chromosome 3"/>
</dbReference>
<evidence type="ECO:0000259" key="1">
    <source>
        <dbReference type="Pfam" id="PF02225"/>
    </source>
</evidence>
<organism evidence="2 3">
    <name type="scientific">Vitis vinifera</name>
    <name type="common">Grape</name>
    <dbReference type="NCBI Taxonomy" id="29760"/>
    <lineage>
        <taxon>Eukaryota</taxon>
        <taxon>Viridiplantae</taxon>
        <taxon>Streptophyta</taxon>
        <taxon>Embryophyta</taxon>
        <taxon>Tracheophyta</taxon>
        <taxon>Spermatophyta</taxon>
        <taxon>Magnoliopsida</taxon>
        <taxon>eudicotyledons</taxon>
        <taxon>Gunneridae</taxon>
        <taxon>Pentapetalae</taxon>
        <taxon>rosids</taxon>
        <taxon>Vitales</taxon>
        <taxon>Vitaceae</taxon>
        <taxon>Viteae</taxon>
        <taxon>Vitis</taxon>
    </lineage>
</organism>
<dbReference type="Gene3D" id="3.50.30.30">
    <property type="match status" value="1"/>
</dbReference>
<dbReference type="SUPFAM" id="SSF143456">
    <property type="entry name" value="VC0467-like"/>
    <property type="match status" value="1"/>
</dbReference>
<dbReference type="PANTHER" id="PTHR31984">
    <property type="entry name" value="TRANSPORTER, PUTATIVE (DUF179)-RELATED"/>
    <property type="match status" value="1"/>
</dbReference>
<protein>
    <recommendedName>
        <fullName evidence="1">PA domain-containing protein</fullName>
    </recommendedName>
</protein>
<dbReference type="SUPFAM" id="SSF53633">
    <property type="entry name" value="Carbamate kinase-like"/>
    <property type="match status" value="1"/>
</dbReference>
<evidence type="ECO:0000313" key="2">
    <source>
        <dbReference type="EMBL" id="WJZ84235.1"/>
    </source>
</evidence>
<dbReference type="Gene3D" id="3.40.1160.10">
    <property type="entry name" value="Acetylglutamate kinase-like"/>
    <property type="match status" value="1"/>
</dbReference>
<reference evidence="2 3" key="1">
    <citation type="journal article" date="2023" name="Hortic Res">
        <title>The complete reference genome for grapevine (Vitis vinifera L.) genetics and breeding.</title>
        <authorList>
            <person name="Shi X."/>
            <person name="Cao S."/>
            <person name="Wang X."/>
            <person name="Huang S."/>
            <person name="Wang Y."/>
            <person name="Liu Z."/>
            <person name="Liu W."/>
            <person name="Leng X."/>
            <person name="Peng Y."/>
            <person name="Wang N."/>
            <person name="Wang Y."/>
            <person name="Ma Z."/>
            <person name="Xu X."/>
            <person name="Zhang F."/>
            <person name="Xue H."/>
            <person name="Zhong H."/>
            <person name="Wang Y."/>
            <person name="Zhang K."/>
            <person name="Velt A."/>
            <person name="Avia K."/>
            <person name="Holtgrawe D."/>
            <person name="Grimplet J."/>
            <person name="Matus J.T."/>
            <person name="Ware D."/>
            <person name="Wu X."/>
            <person name="Wang H."/>
            <person name="Liu C."/>
            <person name="Fang Y."/>
            <person name="Rustenholz C."/>
            <person name="Cheng Z."/>
            <person name="Xiao H."/>
            <person name="Zhou Y."/>
        </authorList>
    </citation>
    <scope>NUCLEOTIDE SEQUENCE [LARGE SCALE GENOMIC DNA]</scope>
    <source>
        <strain evidence="3">cv. Pinot noir / PN40024</strain>
        <tissue evidence="2">Leaf</tissue>
    </source>
</reference>
<dbReference type="PANTHER" id="PTHR31984:SF11">
    <property type="entry name" value="TRANSPORTER, PUTATIVE (DUF179)-RELATED"/>
    <property type="match status" value="1"/>
</dbReference>
<dbReference type="InterPro" id="IPR003774">
    <property type="entry name" value="AlgH-like"/>
</dbReference>
<dbReference type="Pfam" id="PF02622">
    <property type="entry name" value="DUF179"/>
    <property type="match status" value="1"/>
</dbReference>
<dbReference type="Gene3D" id="3.40.1740.10">
    <property type="entry name" value="VC0467-like"/>
    <property type="match status" value="1"/>
</dbReference>
<keyword evidence="3" id="KW-1185">Reference proteome</keyword>
<dbReference type="EMBL" id="CP126650">
    <property type="protein sequence ID" value="WJZ84235.1"/>
    <property type="molecule type" value="Genomic_DNA"/>
</dbReference>
<gene>
    <name evidence="2" type="ORF">VitviT2T_003850</name>
</gene>
<accession>A0ABY9BNC1</accession>
<dbReference type="InterPro" id="IPR036393">
    <property type="entry name" value="AceGlu_kinase-like_sf"/>
</dbReference>
<proteinExistence type="predicted"/>